<evidence type="ECO:0000256" key="4">
    <source>
        <dbReference type="ARBA" id="ARBA00023128"/>
    </source>
</evidence>
<evidence type="ECO:0000256" key="7">
    <source>
        <dbReference type="ARBA" id="ARBA00070326"/>
    </source>
</evidence>
<proteinExistence type="inferred from homology"/>
<dbReference type="HAMAP" id="MF_01310">
    <property type="entry name" value="Ribosomal_uS11"/>
    <property type="match status" value="1"/>
</dbReference>
<protein>
    <recommendedName>
        <fullName evidence="7">Small ribosomal subunit protein uS11m</fullName>
    </recommendedName>
</protein>
<name>A0A0J6FR63_COCPO</name>
<reference evidence="10" key="2">
    <citation type="journal article" date="2009" name="Genome Res.">
        <title>Comparative genomic analyses of the human fungal pathogens Coccidioides and their relatives.</title>
        <authorList>
            <person name="Sharpton T.J."/>
            <person name="Stajich J.E."/>
            <person name="Rounsley S.D."/>
            <person name="Gardner M.J."/>
            <person name="Wortman J.R."/>
            <person name="Jordar V.S."/>
            <person name="Maiti R."/>
            <person name="Kodira C.D."/>
            <person name="Neafsey D.E."/>
            <person name="Zeng Q."/>
            <person name="Hung C.-Y."/>
            <person name="McMahan C."/>
            <person name="Muszewska A."/>
            <person name="Grynberg M."/>
            <person name="Mandel M.A."/>
            <person name="Kellner E.M."/>
            <person name="Barker B.M."/>
            <person name="Galgiani J.N."/>
            <person name="Orbach M.J."/>
            <person name="Kirkland T.N."/>
            <person name="Cole G.T."/>
            <person name="Henn M.R."/>
            <person name="Birren B.W."/>
            <person name="Taylor J.W."/>
        </authorList>
    </citation>
    <scope>NUCLEOTIDE SEQUENCE [LARGE SCALE GENOMIC DNA]</scope>
    <source>
        <strain evidence="10">RMSCC 3488</strain>
    </source>
</reference>
<keyword evidence="4" id="KW-0496">Mitochondrion</keyword>
<dbReference type="EMBL" id="DS268113">
    <property type="protein sequence ID" value="KMM71509.1"/>
    <property type="molecule type" value="Genomic_DNA"/>
</dbReference>
<dbReference type="OrthoDB" id="1654884at2759"/>
<dbReference type="AlphaFoldDB" id="A0A0J6FR63"/>
<dbReference type="SUPFAM" id="SSF53137">
    <property type="entry name" value="Translational machinery components"/>
    <property type="match status" value="1"/>
</dbReference>
<evidence type="ECO:0000256" key="6">
    <source>
        <dbReference type="ARBA" id="ARBA00037226"/>
    </source>
</evidence>
<feature type="compositionally biased region" description="Basic and acidic residues" evidence="8">
    <location>
        <begin position="1"/>
        <end position="14"/>
    </location>
</feature>
<evidence type="ECO:0000256" key="3">
    <source>
        <dbReference type="ARBA" id="ARBA00022980"/>
    </source>
</evidence>
<reference evidence="10" key="3">
    <citation type="journal article" date="2010" name="Genome Res.">
        <title>Population genomic sequencing of Coccidioides fungi reveals recent hybridization and transposon control.</title>
        <authorList>
            <person name="Neafsey D.E."/>
            <person name="Barker B.M."/>
            <person name="Sharpton T.J."/>
            <person name="Stajich J.E."/>
            <person name="Park D.J."/>
            <person name="Whiston E."/>
            <person name="Hung C.-Y."/>
            <person name="McMahan C."/>
            <person name="White J."/>
            <person name="Sykes S."/>
            <person name="Heiman D."/>
            <person name="Young S."/>
            <person name="Zeng Q."/>
            <person name="Abouelleil A."/>
            <person name="Aftuck L."/>
            <person name="Bessette D."/>
            <person name="Brown A."/>
            <person name="FitzGerald M."/>
            <person name="Lui A."/>
            <person name="Macdonald J.P."/>
            <person name="Priest M."/>
            <person name="Orbach M.J."/>
            <person name="Galgiani J.N."/>
            <person name="Kirkland T.N."/>
            <person name="Cole G.T."/>
            <person name="Birren B.W."/>
            <person name="Henn M.R."/>
            <person name="Taylor J.W."/>
            <person name="Rounsley S.D."/>
        </authorList>
    </citation>
    <scope>NUCLEOTIDE SEQUENCE [LARGE SCALE GENOMIC DNA]</scope>
    <source>
        <strain evidence="10">RMSCC 3488</strain>
    </source>
</reference>
<dbReference type="GO" id="GO:1990904">
    <property type="term" value="C:ribonucleoprotein complex"/>
    <property type="evidence" value="ECO:0007669"/>
    <property type="project" value="UniProtKB-KW"/>
</dbReference>
<reference evidence="9 10" key="1">
    <citation type="submission" date="2007-06" db="EMBL/GenBank/DDBJ databases">
        <title>The Genome Sequence of Coccidioides posadasii RMSCC_3488.</title>
        <authorList>
            <consortium name="Coccidioides Genome Resources Consortium"/>
            <consortium name="The Broad Institute Genome Sequencing Platform"/>
            <person name="Henn M.R."/>
            <person name="Sykes S."/>
            <person name="Young S."/>
            <person name="Jaffe D."/>
            <person name="Berlin A."/>
            <person name="Alvarez P."/>
            <person name="Butler J."/>
            <person name="Gnerre S."/>
            <person name="Grabherr M."/>
            <person name="Mauceli E."/>
            <person name="Brockman W."/>
            <person name="Kodira C."/>
            <person name="Alvarado L."/>
            <person name="Zeng Q."/>
            <person name="Crawford M."/>
            <person name="Antoine C."/>
            <person name="Devon K."/>
            <person name="Galgiani J."/>
            <person name="Orsborn K."/>
            <person name="Lewis M.L."/>
            <person name="Nusbaum C."/>
            <person name="Galagan J."/>
            <person name="Birren B."/>
        </authorList>
    </citation>
    <scope>NUCLEOTIDE SEQUENCE [LARGE SCALE GENOMIC DNA]</scope>
    <source>
        <strain evidence="9 10">RMSCC 3488</strain>
    </source>
</reference>
<dbReference type="GO" id="GO:0003735">
    <property type="term" value="F:structural constituent of ribosome"/>
    <property type="evidence" value="ECO:0007669"/>
    <property type="project" value="InterPro"/>
</dbReference>
<gene>
    <name evidence="9" type="ORF">CPAG_07817</name>
</gene>
<feature type="compositionally biased region" description="Polar residues" evidence="8">
    <location>
        <begin position="114"/>
        <end position="128"/>
    </location>
</feature>
<keyword evidence="3 9" id="KW-0689">Ribosomal protein</keyword>
<dbReference type="Proteomes" id="UP000054567">
    <property type="component" value="Unassembled WGS sequence"/>
</dbReference>
<dbReference type="FunFam" id="3.30.420.80:FF:000011">
    <property type="entry name" value="37S ribosomal protein S18, mitochondrial"/>
    <property type="match status" value="1"/>
</dbReference>
<evidence type="ECO:0000313" key="9">
    <source>
        <dbReference type="EMBL" id="KMM71509.1"/>
    </source>
</evidence>
<evidence type="ECO:0000256" key="5">
    <source>
        <dbReference type="ARBA" id="ARBA00023274"/>
    </source>
</evidence>
<comment type="similarity">
    <text evidence="2">Belongs to the universal ribosomal protein uS11 family.</text>
</comment>
<dbReference type="GO" id="GO:0005840">
    <property type="term" value="C:ribosome"/>
    <property type="evidence" value="ECO:0007669"/>
    <property type="project" value="UniProtKB-KW"/>
</dbReference>
<accession>A0A0J6FR63</accession>
<evidence type="ECO:0000256" key="8">
    <source>
        <dbReference type="SAM" id="MobiDB-lite"/>
    </source>
</evidence>
<dbReference type="InterPro" id="IPR001971">
    <property type="entry name" value="Ribosomal_uS11"/>
</dbReference>
<dbReference type="VEuPathDB" id="FungiDB:CPAG_07817"/>
<organism evidence="9 10">
    <name type="scientific">Coccidioides posadasii RMSCC 3488</name>
    <dbReference type="NCBI Taxonomy" id="454284"/>
    <lineage>
        <taxon>Eukaryota</taxon>
        <taxon>Fungi</taxon>
        <taxon>Dikarya</taxon>
        <taxon>Ascomycota</taxon>
        <taxon>Pezizomycotina</taxon>
        <taxon>Eurotiomycetes</taxon>
        <taxon>Eurotiomycetidae</taxon>
        <taxon>Onygenales</taxon>
        <taxon>Onygenaceae</taxon>
        <taxon>Coccidioides</taxon>
    </lineage>
</organism>
<evidence type="ECO:0000256" key="2">
    <source>
        <dbReference type="ARBA" id="ARBA00006194"/>
    </source>
</evidence>
<sequence>MANTMKTEKTDAEAQAKIGRPGKTKRHDPSNSPAPAFDCAIHFTSKPHRVGSSAQSQPAGEPALSCLASAAELNCPSAAMNHPVVKRLSAALMRPFLQQQNPYSSSMFRSFSSTAPSRNADTPNQNEPPTGRSALGKLSEDTKANPLELNTEDVTAKIAEALSNPYGMSLPHHLHVYAHKHNTHLTLTRPNRDPMMSISCGTIGFRKSHRGGYDPAHQLCSYMMAKIQERGFLMDIRQLEVVLRGFGPGREAFTKVLLGPEGKKIREKVVRVTDATRLKFGGTRSPRVRRLG</sequence>
<dbReference type="GO" id="GO:0006412">
    <property type="term" value="P:translation"/>
    <property type="evidence" value="ECO:0007669"/>
    <property type="project" value="InterPro"/>
</dbReference>
<evidence type="ECO:0000313" key="10">
    <source>
        <dbReference type="Proteomes" id="UP000054567"/>
    </source>
</evidence>
<dbReference type="PANTHER" id="PTHR11759">
    <property type="entry name" value="40S RIBOSOMAL PROTEIN S14/30S RIBOSOMAL PROTEIN S11"/>
    <property type="match status" value="1"/>
</dbReference>
<dbReference type="GO" id="GO:0005739">
    <property type="term" value="C:mitochondrion"/>
    <property type="evidence" value="ECO:0007669"/>
    <property type="project" value="UniProtKB-SubCell"/>
</dbReference>
<comment type="function">
    <text evidence="6">Component of the mitochondrial ribosome (mitoribosome), a dedicated translation machinery responsible for the synthesis of mitochondrial genome-encoded proteins, including at least some of the essential transmembrane subunits of the mitochondrial respiratory chain. The mitoribosomes are attached to the mitochondrial inner membrane and translation products are cotranslationally integrated into the membrane.</text>
</comment>
<evidence type="ECO:0000256" key="1">
    <source>
        <dbReference type="ARBA" id="ARBA00004173"/>
    </source>
</evidence>
<dbReference type="Gene3D" id="3.30.420.80">
    <property type="entry name" value="Ribosomal protein S11"/>
    <property type="match status" value="1"/>
</dbReference>
<feature type="region of interest" description="Disordered" evidence="8">
    <location>
        <begin position="106"/>
        <end position="147"/>
    </location>
</feature>
<dbReference type="Pfam" id="PF00411">
    <property type="entry name" value="Ribosomal_S11"/>
    <property type="match status" value="1"/>
</dbReference>
<feature type="region of interest" description="Disordered" evidence="8">
    <location>
        <begin position="1"/>
        <end position="35"/>
    </location>
</feature>
<dbReference type="InterPro" id="IPR036967">
    <property type="entry name" value="Ribosomal_uS11_sf"/>
</dbReference>
<keyword evidence="5" id="KW-0687">Ribonucleoprotein</keyword>
<comment type="subcellular location">
    <subcellularLocation>
        <location evidence="1">Mitochondrion</location>
    </subcellularLocation>
</comment>